<evidence type="ECO:0000313" key="3">
    <source>
        <dbReference type="Proteomes" id="UP000269265"/>
    </source>
</evidence>
<keyword evidence="1" id="KW-0472">Membrane</keyword>
<feature type="transmembrane region" description="Helical" evidence="1">
    <location>
        <begin position="24"/>
        <end position="57"/>
    </location>
</feature>
<evidence type="ECO:0000313" key="2">
    <source>
        <dbReference type="EMBL" id="RRS06273.1"/>
    </source>
</evidence>
<keyword evidence="3" id="KW-1185">Reference proteome</keyword>
<keyword evidence="1" id="KW-1133">Transmembrane helix</keyword>
<name>A0A3R8YRH6_9BURK</name>
<dbReference type="Proteomes" id="UP000269265">
    <property type="component" value="Unassembled WGS sequence"/>
</dbReference>
<reference evidence="2 3" key="1">
    <citation type="submission" date="2018-12" db="EMBL/GenBank/DDBJ databases">
        <title>The whole draft genome of Aquabacterium sp. SJQ9.</title>
        <authorList>
            <person name="Sun L."/>
            <person name="Gao X."/>
            <person name="Chen W."/>
            <person name="Huang K."/>
        </authorList>
    </citation>
    <scope>NUCLEOTIDE SEQUENCE [LARGE SCALE GENOMIC DNA]</scope>
    <source>
        <strain evidence="2 3">SJQ9</strain>
    </source>
</reference>
<dbReference type="RefSeq" id="WP_125241416.1">
    <property type="nucleotide sequence ID" value="NZ_RSED01000001.1"/>
</dbReference>
<proteinExistence type="predicted"/>
<protein>
    <submittedName>
        <fullName evidence="2">Uncharacterized protein</fullName>
    </submittedName>
</protein>
<keyword evidence="1" id="KW-0812">Transmembrane</keyword>
<dbReference type="EMBL" id="RSED01000001">
    <property type="protein sequence ID" value="RRS06273.1"/>
    <property type="molecule type" value="Genomic_DNA"/>
</dbReference>
<sequence>MPDTPDTTLPATDQDARIPLGWDVLVLMTAAGSASAAALLDAALTPLLIVVGLACLIRLERVWRP</sequence>
<accession>A0A3R8YRH6</accession>
<gene>
    <name evidence="2" type="ORF">EIP75_01425</name>
</gene>
<organism evidence="2 3">
    <name type="scientific">Aquabacterium soli</name>
    <dbReference type="NCBI Taxonomy" id="2493092"/>
    <lineage>
        <taxon>Bacteria</taxon>
        <taxon>Pseudomonadati</taxon>
        <taxon>Pseudomonadota</taxon>
        <taxon>Betaproteobacteria</taxon>
        <taxon>Burkholderiales</taxon>
        <taxon>Aquabacterium</taxon>
    </lineage>
</organism>
<evidence type="ECO:0000256" key="1">
    <source>
        <dbReference type="SAM" id="Phobius"/>
    </source>
</evidence>
<dbReference type="AlphaFoldDB" id="A0A3R8YRH6"/>
<comment type="caution">
    <text evidence="2">The sequence shown here is derived from an EMBL/GenBank/DDBJ whole genome shotgun (WGS) entry which is preliminary data.</text>
</comment>